<comment type="caution">
    <text evidence="1">The sequence shown here is derived from an EMBL/GenBank/DDBJ whole genome shotgun (WGS) entry which is preliminary data.</text>
</comment>
<evidence type="ECO:0008006" key="3">
    <source>
        <dbReference type="Google" id="ProtNLM"/>
    </source>
</evidence>
<evidence type="ECO:0000313" key="1">
    <source>
        <dbReference type="EMBL" id="OLP05551.1"/>
    </source>
</evidence>
<dbReference type="Pfam" id="PF14335">
    <property type="entry name" value="DUF4391"/>
    <property type="match status" value="1"/>
</dbReference>
<dbReference type="STRING" id="81479.RA876_10110"/>
<dbReference type="AlphaFoldDB" id="A0A1Q8YBU0"/>
<proteinExistence type="predicted"/>
<organism evidence="1 2">
    <name type="scientific">Rhodoferax antarcticus ANT.BR</name>
    <dbReference type="NCBI Taxonomy" id="1111071"/>
    <lineage>
        <taxon>Bacteria</taxon>
        <taxon>Pseudomonadati</taxon>
        <taxon>Pseudomonadota</taxon>
        <taxon>Betaproteobacteria</taxon>
        <taxon>Burkholderiales</taxon>
        <taxon>Comamonadaceae</taxon>
        <taxon>Rhodoferax</taxon>
    </lineage>
</organism>
<dbReference type="InterPro" id="IPR025503">
    <property type="entry name" value="DUF4391"/>
</dbReference>
<gene>
    <name evidence="1" type="ORF">BLL52_3219</name>
</gene>
<protein>
    <recommendedName>
        <fullName evidence="3">DUF4391 domain-containing protein</fullName>
    </recommendedName>
</protein>
<dbReference type="Proteomes" id="UP000185911">
    <property type="component" value="Unassembled WGS sequence"/>
</dbReference>
<evidence type="ECO:0000313" key="2">
    <source>
        <dbReference type="Proteomes" id="UP000185911"/>
    </source>
</evidence>
<name>A0A1Q8YBU0_9BURK</name>
<reference evidence="1 2" key="1">
    <citation type="submission" date="2017-01" db="EMBL/GenBank/DDBJ databases">
        <title>Genome sequence of Rhodoferax antarcticus ANT.BR, a psychrophilic purple nonsulfur bacterium from an Antarctic microbial mat.</title>
        <authorList>
            <person name="Baker J."/>
            <person name="Riester C."/>
            <person name="Skinner B."/>
            <person name="Newell A."/>
            <person name="Swingley W."/>
            <person name="Madigan M."/>
            <person name="Jung D."/>
            <person name="Asao M."/>
            <person name="Chen M."/>
            <person name="Loughlin P."/>
            <person name="Pan H."/>
            <person name="Lin S."/>
            <person name="Li N."/>
            <person name="Shaw J."/>
            <person name="Prado M."/>
            <person name="Sherman C."/>
            <person name="Li X."/>
            <person name="Tang J."/>
            <person name="Blankenship R."/>
            <person name="Zhao T."/>
            <person name="Touchman J."/>
            <person name="Sattley M."/>
        </authorList>
    </citation>
    <scope>NUCLEOTIDE SEQUENCE [LARGE SCALE GENOMIC DNA]</scope>
    <source>
        <strain evidence="1 2">ANT.BR</strain>
    </source>
</reference>
<sequence length="261" mass="28300">MTPEALIAALALPQQAMVNQRVAKKLLLDSGSPTAADKRLIQDSIEDLFWIAALKPEAIGVPAYRDDTREYLELAVLSATLRSAATPRLAELVHRAIPYPVLLVMAAPSAGSTTQAPCITVSLAHIRWAQREVDRTVLDGSVVQAAVGEDAIGTAFTQALALQRQPRTHMLDLYQGWIDTTTALQAAALTGQFTTSPNREAAAIRRTALHQCHDLKAHIAQLRTQASKEKQLPRQVAQNLQIRTAKATLDQLLASLSRPLA</sequence>
<dbReference type="EMBL" id="MSYM01000016">
    <property type="protein sequence ID" value="OLP05551.1"/>
    <property type="molecule type" value="Genomic_DNA"/>
</dbReference>
<dbReference type="RefSeq" id="WP_075587408.1">
    <property type="nucleotide sequence ID" value="NZ_MSYM01000016.1"/>
</dbReference>
<accession>A0A1Q8YBU0</accession>
<keyword evidence="2" id="KW-1185">Reference proteome</keyword>